<organism evidence="3 4">
    <name type="scientific">Alternaria burnsii</name>
    <dbReference type="NCBI Taxonomy" id="1187904"/>
    <lineage>
        <taxon>Eukaryota</taxon>
        <taxon>Fungi</taxon>
        <taxon>Dikarya</taxon>
        <taxon>Ascomycota</taxon>
        <taxon>Pezizomycotina</taxon>
        <taxon>Dothideomycetes</taxon>
        <taxon>Pleosporomycetidae</taxon>
        <taxon>Pleosporales</taxon>
        <taxon>Pleosporineae</taxon>
        <taxon>Pleosporaceae</taxon>
        <taxon>Alternaria</taxon>
        <taxon>Alternaria sect. Alternaria</taxon>
    </lineage>
</organism>
<protein>
    <submittedName>
        <fullName evidence="3">p-loop containing nucleoside triphosphate hydrolase protein</fullName>
    </submittedName>
</protein>
<feature type="region of interest" description="Disordered" evidence="1">
    <location>
        <begin position="26"/>
        <end position="82"/>
    </location>
</feature>
<dbReference type="SMART" id="SM00382">
    <property type="entry name" value="AAA"/>
    <property type="match status" value="1"/>
</dbReference>
<keyword evidence="3" id="KW-0378">Hydrolase</keyword>
<dbReference type="GO" id="GO:0016887">
    <property type="term" value="F:ATP hydrolysis activity"/>
    <property type="evidence" value="ECO:0007669"/>
    <property type="project" value="InterPro"/>
</dbReference>
<dbReference type="InterPro" id="IPR056599">
    <property type="entry name" value="AAA_lid_fung"/>
</dbReference>
<reference evidence="3" key="2">
    <citation type="submission" date="2020-08" db="EMBL/GenBank/DDBJ databases">
        <title>Draft Genome Sequence of Cumin Blight Pathogen Alternaria burnsii.</title>
        <authorList>
            <person name="Feng Z."/>
        </authorList>
    </citation>
    <scope>NUCLEOTIDE SEQUENCE</scope>
    <source>
        <strain evidence="3">CBS107.38</strain>
    </source>
</reference>
<evidence type="ECO:0000259" key="2">
    <source>
        <dbReference type="SMART" id="SM00382"/>
    </source>
</evidence>
<dbReference type="RefSeq" id="XP_038786120.1">
    <property type="nucleotide sequence ID" value="XM_038931623.1"/>
</dbReference>
<dbReference type="AlphaFoldDB" id="A0A8H7B3U1"/>
<name>A0A8H7B3U1_9PLEO</name>
<dbReference type="PANTHER" id="PTHR46411:SF4">
    <property type="entry name" value="AAA+ ATPASE DOMAIN-CONTAINING PROTEIN"/>
    <property type="match status" value="1"/>
</dbReference>
<feature type="region of interest" description="Disordered" evidence="1">
    <location>
        <begin position="931"/>
        <end position="951"/>
    </location>
</feature>
<accession>A0A8H7B3U1</accession>
<feature type="region of interest" description="Disordered" evidence="1">
    <location>
        <begin position="204"/>
        <end position="224"/>
    </location>
</feature>
<dbReference type="Pfam" id="PF22893">
    <property type="entry name" value="ULD_2"/>
    <property type="match status" value="1"/>
</dbReference>
<dbReference type="GO" id="GO:0005524">
    <property type="term" value="F:ATP binding"/>
    <property type="evidence" value="ECO:0007669"/>
    <property type="project" value="InterPro"/>
</dbReference>
<comment type="caution">
    <text evidence="3">The sequence shown here is derived from an EMBL/GenBank/DDBJ whole genome shotgun (WGS) entry which is preliminary data.</text>
</comment>
<dbReference type="GeneID" id="62204801"/>
<gene>
    <name evidence="3" type="ORF">GT037_006576</name>
</gene>
<dbReference type="InterPro" id="IPR054464">
    <property type="entry name" value="ULD_fung"/>
</dbReference>
<evidence type="ECO:0000256" key="1">
    <source>
        <dbReference type="SAM" id="MobiDB-lite"/>
    </source>
</evidence>
<dbReference type="Pfam" id="PF00004">
    <property type="entry name" value="AAA"/>
    <property type="match status" value="1"/>
</dbReference>
<dbReference type="Pfam" id="PF23232">
    <property type="entry name" value="AAA_lid_13"/>
    <property type="match status" value="1"/>
</dbReference>
<dbReference type="InterPro" id="IPR027417">
    <property type="entry name" value="P-loop_NTPase"/>
</dbReference>
<evidence type="ECO:0000313" key="3">
    <source>
        <dbReference type="EMBL" id="KAF7675857.1"/>
    </source>
</evidence>
<sequence length="951" mass="107978">MAAVEIPSPISVQNIKLQDTVQDSIHISEPVETGSTVDDDKDASTFTDDVGGVPSTTATSEESHEAGKTASTNAGHPSPETEILKEKHRERILMERLGSAINKAIATNSEDATGLNVVTGKRSEQRYIKVRFGDSELLVVPWTACHSWRAMEALLMEWYREDEDTLRDISNGDITIFHRVNGYIHPQTWEEVIEHDSQIDFWTHSAYDSDGSDDSDEPESKEYESSVQYVVNFRRSEADGKEYLIATNTSKEPVEFEVADSNDRLPALQEIKNILSPHYQNTTTTGDMTDGKKTKLGTHDRVTSTSLRINSQYLLNILKSAISYTEMSDERDTDLVTGLFYYPYPELFHHLPDLLEYRNGNTALRNKHTTLFNEKFDEHLNLLDDYLNSKSGVPTKEFKARLERKVPTVTFATYWLLLKPGSQVYVRDNDGSLNAYILDAVEGGPSERAGEKMNRNYKIIVWNLVLVGKTISPDYRTVEVNVFDNERDIASLKVIPARFIDENDNGESEKRLVERGKRYFAYSKAPAFLQYTGKGLKAGNKMYKRARVVVEHDSSPWSNEGFEKIDHHWPATYPNGVREATRMARCECKDCRVSFDLQETYDKKRFSDYLDIVPDEIEALERQQYKVMSSHMFAFVLKDRAYDLLDVEGLEPASMAEGAISSLVMDDNNKEMIKAIARTYTDSDQSSRFSADFIHGKGEGQIILLHGPPGTGKTLTAESVAEYTKRPLLSITAADLGHEPEALETSLLRYFKRASDWDAIVLLDEADVYLEQRTTHDLKRNSIVSVFLRALDYFQGILFLTTNRVGHFDEAFMSRIHLSLGYEPLSDNARDKIWDNLFKKLQQDHKRGGPEITYEYDAKRYVQSRDVQALEWNGREIRNAFQTAVALAVFDAKYKTSGKVPEVTEAHLKQVVSMSSAFRKYMTATHSGMDASSWAHKHGNREDKYPSTPGK</sequence>
<dbReference type="InterPro" id="IPR003959">
    <property type="entry name" value="ATPase_AAA_core"/>
</dbReference>
<dbReference type="InterPro" id="IPR054289">
    <property type="entry name" value="DUF7025"/>
</dbReference>
<dbReference type="EMBL" id="JAAABM010000008">
    <property type="protein sequence ID" value="KAF7675857.1"/>
    <property type="molecule type" value="Genomic_DNA"/>
</dbReference>
<proteinExistence type="predicted"/>
<dbReference type="InterPro" id="IPR003593">
    <property type="entry name" value="AAA+_ATPase"/>
</dbReference>
<dbReference type="Pfam" id="PF22942">
    <property type="entry name" value="DUF7025"/>
    <property type="match status" value="1"/>
</dbReference>
<dbReference type="PANTHER" id="PTHR46411">
    <property type="entry name" value="FAMILY ATPASE, PUTATIVE-RELATED"/>
    <property type="match status" value="1"/>
</dbReference>
<dbReference type="Gene3D" id="3.40.50.300">
    <property type="entry name" value="P-loop containing nucleotide triphosphate hydrolases"/>
    <property type="match status" value="1"/>
</dbReference>
<reference evidence="3" key="1">
    <citation type="submission" date="2020-01" db="EMBL/GenBank/DDBJ databases">
        <authorList>
            <person name="Feng Z.H.Z."/>
        </authorList>
    </citation>
    <scope>NUCLEOTIDE SEQUENCE</scope>
    <source>
        <strain evidence="3">CBS107.38</strain>
    </source>
</reference>
<keyword evidence="4" id="KW-1185">Reference proteome</keyword>
<dbReference type="SUPFAM" id="SSF52540">
    <property type="entry name" value="P-loop containing nucleoside triphosphate hydrolases"/>
    <property type="match status" value="1"/>
</dbReference>
<dbReference type="CDD" id="cd19481">
    <property type="entry name" value="RecA-like_protease"/>
    <property type="match status" value="1"/>
</dbReference>
<dbReference type="Proteomes" id="UP000596902">
    <property type="component" value="Unassembled WGS sequence"/>
</dbReference>
<feature type="domain" description="AAA+ ATPase" evidence="2">
    <location>
        <begin position="699"/>
        <end position="824"/>
    </location>
</feature>
<evidence type="ECO:0000313" key="4">
    <source>
        <dbReference type="Proteomes" id="UP000596902"/>
    </source>
</evidence>